<feature type="signal peptide" evidence="6">
    <location>
        <begin position="1"/>
        <end position="30"/>
    </location>
</feature>
<feature type="domain" description="Beta-lactamase class A catalytic" evidence="7">
    <location>
        <begin position="95"/>
        <end position="312"/>
    </location>
</feature>
<comment type="similarity">
    <text evidence="2">Belongs to the class-A beta-lactamase family.</text>
</comment>
<dbReference type="PANTHER" id="PTHR35333">
    <property type="entry name" value="BETA-LACTAMASE"/>
    <property type="match status" value="1"/>
</dbReference>
<dbReference type="GO" id="GO:0046677">
    <property type="term" value="P:response to antibiotic"/>
    <property type="evidence" value="ECO:0007669"/>
    <property type="project" value="InterPro"/>
</dbReference>
<dbReference type="InterPro" id="IPR045155">
    <property type="entry name" value="Beta-lactam_cat"/>
</dbReference>
<accession>A0AA87Q2X1</accession>
<evidence type="ECO:0000256" key="6">
    <source>
        <dbReference type="SAM" id="SignalP"/>
    </source>
</evidence>
<evidence type="ECO:0000313" key="9">
    <source>
        <dbReference type="Proteomes" id="UP000026941"/>
    </source>
</evidence>
<dbReference type="PROSITE" id="PS51318">
    <property type="entry name" value="TAT"/>
    <property type="match status" value="1"/>
</dbReference>
<dbReference type="InterPro" id="IPR012338">
    <property type="entry name" value="Beta-lactam/transpept-like"/>
</dbReference>
<dbReference type="InterPro" id="IPR000871">
    <property type="entry name" value="Beta-lactam_class-A"/>
</dbReference>
<name>A0AA87Q2X1_RHIRH</name>
<feature type="region of interest" description="Disordered" evidence="5">
    <location>
        <begin position="34"/>
        <end position="75"/>
    </location>
</feature>
<dbReference type="NCBIfam" id="NF033103">
    <property type="entry name" value="bla_class_A"/>
    <property type="match status" value="1"/>
</dbReference>
<evidence type="ECO:0000256" key="3">
    <source>
        <dbReference type="ARBA" id="ARBA00012865"/>
    </source>
</evidence>
<evidence type="ECO:0000259" key="7">
    <source>
        <dbReference type="Pfam" id="PF13354"/>
    </source>
</evidence>
<protein>
    <recommendedName>
        <fullName evidence="3">beta-lactamase</fullName>
        <ecNumber evidence="3">3.5.2.6</ecNumber>
    </recommendedName>
    <alternativeName>
        <fullName evidence="4">Penicillinase</fullName>
    </alternativeName>
</protein>
<evidence type="ECO:0000313" key="8">
    <source>
        <dbReference type="EMBL" id="GAJ91429.1"/>
    </source>
</evidence>
<evidence type="ECO:0000256" key="1">
    <source>
        <dbReference type="ARBA" id="ARBA00001526"/>
    </source>
</evidence>
<dbReference type="Pfam" id="PF13354">
    <property type="entry name" value="Beta-lactamase2"/>
    <property type="match status" value="1"/>
</dbReference>
<gene>
    <name evidence="8" type="ORF">RRH01S_02_00970</name>
</gene>
<evidence type="ECO:0000256" key="2">
    <source>
        <dbReference type="ARBA" id="ARBA00009009"/>
    </source>
</evidence>
<feature type="compositionally biased region" description="Low complexity" evidence="5">
    <location>
        <begin position="38"/>
        <end position="57"/>
    </location>
</feature>
<dbReference type="Proteomes" id="UP000026941">
    <property type="component" value="Unassembled WGS sequence"/>
</dbReference>
<evidence type="ECO:0000256" key="5">
    <source>
        <dbReference type="SAM" id="MobiDB-lite"/>
    </source>
</evidence>
<dbReference type="Gene3D" id="3.40.710.10">
    <property type="entry name" value="DD-peptidase/beta-lactamase superfamily"/>
    <property type="match status" value="1"/>
</dbReference>
<dbReference type="InterPro" id="IPR006311">
    <property type="entry name" value="TAT_signal"/>
</dbReference>
<dbReference type="PANTHER" id="PTHR35333:SF3">
    <property type="entry name" value="BETA-LACTAMASE-TYPE TRANSPEPTIDASE FOLD CONTAINING PROTEIN"/>
    <property type="match status" value="1"/>
</dbReference>
<evidence type="ECO:0000256" key="4">
    <source>
        <dbReference type="ARBA" id="ARBA00030171"/>
    </source>
</evidence>
<dbReference type="SUPFAM" id="SSF56601">
    <property type="entry name" value="beta-lactamase/transpeptidase-like"/>
    <property type="match status" value="1"/>
</dbReference>
<comment type="catalytic activity">
    <reaction evidence="1">
        <text>a beta-lactam + H2O = a substituted beta-amino acid</text>
        <dbReference type="Rhea" id="RHEA:20401"/>
        <dbReference type="ChEBI" id="CHEBI:15377"/>
        <dbReference type="ChEBI" id="CHEBI:35627"/>
        <dbReference type="ChEBI" id="CHEBI:140347"/>
        <dbReference type="EC" id="3.5.2.6"/>
    </reaction>
</comment>
<reference evidence="8 9" key="1">
    <citation type="submission" date="2014-05" db="EMBL/GenBank/DDBJ databases">
        <title>Whole genome shotgun sequence of Rhizobium rhizogenes NBRC 13257.</title>
        <authorList>
            <person name="Katano-Makiyama Y."/>
            <person name="Hosoyama A."/>
            <person name="Hashimoto M."/>
            <person name="Hosoyama Y."/>
            <person name="Noguchi M."/>
            <person name="Tsuchikane K."/>
            <person name="Kimura A."/>
            <person name="Ohji S."/>
            <person name="Ichikawa N."/>
            <person name="Yamazoe A."/>
            <person name="Fujita N."/>
        </authorList>
    </citation>
    <scope>NUCLEOTIDE SEQUENCE [LARGE SCALE GENOMIC DNA]</scope>
    <source>
        <strain evidence="8 9">NBRC 13257</strain>
    </source>
</reference>
<organism evidence="8 9">
    <name type="scientific">Rhizobium rhizogenes NBRC 13257</name>
    <dbReference type="NCBI Taxonomy" id="1220581"/>
    <lineage>
        <taxon>Bacteria</taxon>
        <taxon>Pseudomonadati</taxon>
        <taxon>Pseudomonadota</taxon>
        <taxon>Alphaproteobacteria</taxon>
        <taxon>Hyphomicrobiales</taxon>
        <taxon>Rhizobiaceae</taxon>
        <taxon>Rhizobium/Agrobacterium group</taxon>
        <taxon>Rhizobium</taxon>
    </lineage>
</organism>
<dbReference type="AlphaFoldDB" id="A0AA87Q2X1"/>
<dbReference type="RefSeq" id="WP_042470135.1">
    <property type="nucleotide sequence ID" value="NZ_BAYX01000002.1"/>
</dbReference>
<keyword evidence="6" id="KW-0732">Signal</keyword>
<comment type="caution">
    <text evidence="8">The sequence shown here is derived from an EMBL/GenBank/DDBJ whole genome shotgun (WGS) entry which is preliminary data.</text>
</comment>
<dbReference type="GO" id="GO:0008800">
    <property type="term" value="F:beta-lactamase activity"/>
    <property type="evidence" value="ECO:0007669"/>
    <property type="project" value="UniProtKB-EC"/>
</dbReference>
<proteinExistence type="inferred from homology"/>
<sequence length="339" mass="35644">MPTLLTRRRLLAGSALLLPALTFGPQALFAQDANANKSPDATAPAPGASDTPDSSAAPDDDDGMDGTQGADNSQVTEDADKQLADLEKKTGGRLGVSVLDTETNISLGYREAERFALCSSYKALAAGFVLARVDQGVEKLDRRVTYGKDVVVTYSPETEKHAGTDGMTIAELCNAAITLSDNTAGNLLLDSFGGPAALTAWLRTTGDTETRLDRKEPDVNQAIKDDPRDTTTPDSMLDTIGLLTLGNTLSETSRDQLSNWLVANTTGNARLRAGLPKEWKVGDKTGTGDNGSYADVAVIWLPDRGPILVVTYVGEATAPAKDIEAVFAEVGKIVAGMVG</sequence>
<dbReference type="EC" id="3.5.2.6" evidence="3"/>
<dbReference type="EMBL" id="BAYX01000002">
    <property type="protein sequence ID" value="GAJ91429.1"/>
    <property type="molecule type" value="Genomic_DNA"/>
</dbReference>
<feature type="chain" id="PRO_5041664845" description="beta-lactamase" evidence="6">
    <location>
        <begin position="31"/>
        <end position="339"/>
    </location>
</feature>
<dbReference type="GO" id="GO:0030655">
    <property type="term" value="P:beta-lactam antibiotic catabolic process"/>
    <property type="evidence" value="ECO:0007669"/>
    <property type="project" value="InterPro"/>
</dbReference>
<dbReference type="PRINTS" id="PR00118">
    <property type="entry name" value="BLACTAMASEA"/>
</dbReference>